<dbReference type="InterPro" id="IPR006439">
    <property type="entry name" value="HAD-SF_hydro_IA"/>
</dbReference>
<dbReference type="Gene3D" id="3.40.50.1000">
    <property type="entry name" value="HAD superfamily/HAD-like"/>
    <property type="match status" value="1"/>
</dbReference>
<dbReference type="PANTHER" id="PTHR43434:SF26">
    <property type="entry name" value="PYROPHOSPHATASE PPAX"/>
    <property type="match status" value="1"/>
</dbReference>
<dbReference type="InterPro" id="IPR023214">
    <property type="entry name" value="HAD_sf"/>
</dbReference>
<keyword evidence="1" id="KW-0378">Hydrolase</keyword>
<dbReference type="STRING" id="1423807.FD16_GL001719"/>
<proteinExistence type="predicted"/>
<dbReference type="SUPFAM" id="SSF56784">
    <property type="entry name" value="HAD-like"/>
    <property type="match status" value="1"/>
</dbReference>
<sequence length="209" mass="23402">MLKNFIFDIDGTLIDTINMYMPAMKTTLEKYGYHVSKDDMRMLFGITAIDALRGAHVKEEDIQPLFKEWFALAYQNSDKVTVFDGVDETLNTMSQRPDINLVVATSKTTEEYKNEFETHFGIAKYFKAHVTADDTSKHKPDPDPVIAGFTKVNGKPEESVYIGDTINDLKAAHAAGVKFGAALWGSAQPENLTKADFSLEKPQDLLELI</sequence>
<dbReference type="SFLD" id="SFLDS00003">
    <property type="entry name" value="Haloacid_Dehalogenase"/>
    <property type="match status" value="1"/>
</dbReference>
<gene>
    <name evidence="1" type="ORF">FD16_GL001719</name>
</gene>
<reference evidence="1 2" key="1">
    <citation type="journal article" date="2015" name="Genome Announc.">
        <title>Expanding the biotechnology potential of lactobacilli through comparative genomics of 213 strains and associated genera.</title>
        <authorList>
            <person name="Sun Z."/>
            <person name="Harris H.M."/>
            <person name="McCann A."/>
            <person name="Guo C."/>
            <person name="Argimon S."/>
            <person name="Zhang W."/>
            <person name="Yang X."/>
            <person name="Jeffery I.B."/>
            <person name="Cooney J.C."/>
            <person name="Kagawa T.F."/>
            <person name="Liu W."/>
            <person name="Song Y."/>
            <person name="Salvetti E."/>
            <person name="Wrobel A."/>
            <person name="Rasinkangas P."/>
            <person name="Parkhill J."/>
            <person name="Rea M.C."/>
            <person name="O'Sullivan O."/>
            <person name="Ritari J."/>
            <person name="Douillard F.P."/>
            <person name="Paul Ross R."/>
            <person name="Yang R."/>
            <person name="Briner A.E."/>
            <person name="Felis G.E."/>
            <person name="de Vos W.M."/>
            <person name="Barrangou R."/>
            <person name="Klaenhammer T.R."/>
            <person name="Caufield P.W."/>
            <person name="Cui Y."/>
            <person name="Zhang H."/>
            <person name="O'Toole P.W."/>
        </authorList>
    </citation>
    <scope>NUCLEOTIDE SEQUENCE [LARGE SCALE GENOMIC DNA]</scope>
    <source>
        <strain evidence="1 2">DSM 5007</strain>
    </source>
</reference>
<dbReference type="PANTHER" id="PTHR43434">
    <property type="entry name" value="PHOSPHOGLYCOLATE PHOSPHATASE"/>
    <property type="match status" value="1"/>
</dbReference>
<evidence type="ECO:0000313" key="1">
    <source>
        <dbReference type="EMBL" id="KRM13029.1"/>
    </source>
</evidence>
<evidence type="ECO:0000313" key="2">
    <source>
        <dbReference type="Proteomes" id="UP000051820"/>
    </source>
</evidence>
<dbReference type="GO" id="GO:0006281">
    <property type="term" value="P:DNA repair"/>
    <property type="evidence" value="ECO:0007669"/>
    <property type="project" value="TreeGrafter"/>
</dbReference>
<dbReference type="InterPro" id="IPR050155">
    <property type="entry name" value="HAD-like_hydrolase_sf"/>
</dbReference>
<dbReference type="InterPro" id="IPR036412">
    <property type="entry name" value="HAD-like_sf"/>
</dbReference>
<comment type="caution">
    <text evidence="1">The sequence shown here is derived from an EMBL/GenBank/DDBJ whole genome shotgun (WGS) entry which is preliminary data.</text>
</comment>
<dbReference type="RefSeq" id="WP_010621526.1">
    <property type="nucleotide sequence ID" value="NZ_AZGF01000004.1"/>
</dbReference>
<dbReference type="InterPro" id="IPR023198">
    <property type="entry name" value="PGP-like_dom2"/>
</dbReference>
<dbReference type="Pfam" id="PF13419">
    <property type="entry name" value="HAD_2"/>
    <property type="match status" value="1"/>
</dbReference>
<dbReference type="GO" id="GO:0008967">
    <property type="term" value="F:phosphoglycolate phosphatase activity"/>
    <property type="evidence" value="ECO:0007669"/>
    <property type="project" value="TreeGrafter"/>
</dbReference>
<dbReference type="SFLD" id="SFLDG01129">
    <property type="entry name" value="C1.5:_HAD__Beta-PGM__Phosphata"/>
    <property type="match status" value="1"/>
</dbReference>
<dbReference type="GO" id="GO:0005829">
    <property type="term" value="C:cytosol"/>
    <property type="evidence" value="ECO:0007669"/>
    <property type="project" value="TreeGrafter"/>
</dbReference>
<name>A0A0R1W6K2_9LACO</name>
<dbReference type="OrthoDB" id="9792518at2"/>
<dbReference type="Proteomes" id="UP000051820">
    <property type="component" value="Unassembled WGS sequence"/>
</dbReference>
<dbReference type="eggNOG" id="COG0546">
    <property type="taxonomic scope" value="Bacteria"/>
</dbReference>
<dbReference type="NCBIfam" id="TIGR01549">
    <property type="entry name" value="HAD-SF-IA-v1"/>
    <property type="match status" value="1"/>
</dbReference>
<keyword evidence="2" id="KW-1185">Reference proteome</keyword>
<dbReference type="EMBL" id="AZGF01000004">
    <property type="protein sequence ID" value="KRM13029.1"/>
    <property type="molecule type" value="Genomic_DNA"/>
</dbReference>
<accession>A0A0R1W6K2</accession>
<dbReference type="PATRIC" id="fig|1423807.3.peg.1761"/>
<dbReference type="InterPro" id="IPR041492">
    <property type="entry name" value="HAD_2"/>
</dbReference>
<dbReference type="AlphaFoldDB" id="A0A0R1W6K2"/>
<protein>
    <submittedName>
        <fullName evidence="1">HAD family hydrolase</fullName>
    </submittedName>
</protein>
<dbReference type="SFLD" id="SFLDG01135">
    <property type="entry name" value="C1.5.6:_HAD__Beta-PGM__Phospha"/>
    <property type="match status" value="1"/>
</dbReference>
<organism evidence="1 2">
    <name type="scientific">Paucilactobacillus suebicus DSM 5007 = KCTC 3549</name>
    <dbReference type="NCBI Taxonomy" id="1423807"/>
    <lineage>
        <taxon>Bacteria</taxon>
        <taxon>Bacillati</taxon>
        <taxon>Bacillota</taxon>
        <taxon>Bacilli</taxon>
        <taxon>Lactobacillales</taxon>
        <taxon>Lactobacillaceae</taxon>
        <taxon>Paucilactobacillus</taxon>
    </lineage>
</organism>
<dbReference type="Gene3D" id="1.10.150.240">
    <property type="entry name" value="Putative phosphatase, domain 2"/>
    <property type="match status" value="1"/>
</dbReference>